<sequence>MTNAERLEQLLTTEGLRGGQAADAFAVAVEKIKEEQKTKRVETAERLLREALELDNKQKEIRNAFHKAEADYEKNLGKVLNQIENLTGKSRETEEPTEENPTTE</sequence>
<name>A0A0G0MIP0_9BACT</name>
<evidence type="ECO:0000313" key="4">
    <source>
        <dbReference type="Proteomes" id="UP000033881"/>
    </source>
</evidence>
<proteinExistence type="predicted"/>
<dbReference type="Proteomes" id="UP000033881">
    <property type="component" value="Unassembled WGS sequence"/>
</dbReference>
<dbReference type="AlphaFoldDB" id="A0A0G0MIP0"/>
<evidence type="ECO:0000256" key="2">
    <source>
        <dbReference type="SAM" id="MobiDB-lite"/>
    </source>
</evidence>
<reference evidence="3 4" key="1">
    <citation type="journal article" date="2015" name="Nature">
        <title>rRNA introns, odd ribosomes, and small enigmatic genomes across a large radiation of phyla.</title>
        <authorList>
            <person name="Brown C.T."/>
            <person name="Hug L.A."/>
            <person name="Thomas B.C."/>
            <person name="Sharon I."/>
            <person name="Castelle C.J."/>
            <person name="Singh A."/>
            <person name="Wilkins M.J."/>
            <person name="Williams K.H."/>
            <person name="Banfield J.F."/>
        </authorList>
    </citation>
    <scope>NUCLEOTIDE SEQUENCE [LARGE SCALE GENOMIC DNA]</scope>
</reference>
<feature type="coiled-coil region" evidence="1">
    <location>
        <begin position="34"/>
        <end position="69"/>
    </location>
</feature>
<dbReference type="STRING" id="1618574.UT24_C0015G0034"/>
<evidence type="ECO:0000313" key="3">
    <source>
        <dbReference type="EMBL" id="KKR00226.1"/>
    </source>
</evidence>
<keyword evidence="1" id="KW-0175">Coiled coil</keyword>
<organism evidence="3 4">
    <name type="scientific">Candidatus Woesebacteria bacterium GW2011_GWB1_39_12</name>
    <dbReference type="NCBI Taxonomy" id="1618574"/>
    <lineage>
        <taxon>Bacteria</taxon>
        <taxon>Candidatus Woeseibacteriota</taxon>
    </lineage>
</organism>
<accession>A0A0G0MIP0</accession>
<gene>
    <name evidence="3" type="ORF">UT24_C0015G0034</name>
</gene>
<dbReference type="EMBL" id="LBWB01000015">
    <property type="protein sequence ID" value="KKR00226.1"/>
    <property type="molecule type" value="Genomic_DNA"/>
</dbReference>
<feature type="region of interest" description="Disordered" evidence="2">
    <location>
        <begin position="84"/>
        <end position="104"/>
    </location>
</feature>
<protein>
    <submittedName>
        <fullName evidence="3">Uncharacterized protein</fullName>
    </submittedName>
</protein>
<evidence type="ECO:0000256" key="1">
    <source>
        <dbReference type="SAM" id="Coils"/>
    </source>
</evidence>
<comment type="caution">
    <text evidence="3">The sequence shown here is derived from an EMBL/GenBank/DDBJ whole genome shotgun (WGS) entry which is preliminary data.</text>
</comment>